<evidence type="ECO:0000256" key="7">
    <source>
        <dbReference type="ARBA" id="ARBA00022756"/>
    </source>
</evidence>
<dbReference type="Pfam" id="PF00155">
    <property type="entry name" value="Aminotran_1_2"/>
    <property type="match status" value="1"/>
</dbReference>
<dbReference type="GO" id="GO:0008710">
    <property type="term" value="F:8-amino-7-oxononanoate synthase activity"/>
    <property type="evidence" value="ECO:0007669"/>
    <property type="project" value="UniProtKB-EC"/>
</dbReference>
<evidence type="ECO:0000259" key="13">
    <source>
        <dbReference type="Pfam" id="PF00155"/>
    </source>
</evidence>
<dbReference type="GO" id="GO:0008483">
    <property type="term" value="F:transaminase activity"/>
    <property type="evidence" value="ECO:0007669"/>
    <property type="project" value="UniProtKB-KW"/>
</dbReference>
<dbReference type="AlphaFoldDB" id="A0A3N0CRC0"/>
<evidence type="ECO:0000256" key="1">
    <source>
        <dbReference type="ARBA" id="ARBA00001933"/>
    </source>
</evidence>
<proteinExistence type="inferred from homology"/>
<name>A0A3N0CRC0_9ACTN</name>
<dbReference type="InterPro" id="IPR050087">
    <property type="entry name" value="AON_synthase_class-II"/>
</dbReference>
<comment type="pathway">
    <text evidence="2">Cofactor biosynthesis; biotin biosynthesis.</text>
</comment>
<evidence type="ECO:0000313" key="14">
    <source>
        <dbReference type="EMBL" id="RNL65821.1"/>
    </source>
</evidence>
<evidence type="ECO:0000256" key="8">
    <source>
        <dbReference type="ARBA" id="ARBA00022898"/>
    </source>
</evidence>
<comment type="subunit">
    <text evidence="4">Homodimer.</text>
</comment>
<evidence type="ECO:0000256" key="12">
    <source>
        <dbReference type="RuleBase" id="RU003693"/>
    </source>
</evidence>
<protein>
    <recommendedName>
        <fullName evidence="5">8-amino-7-oxononanoate synthase</fullName>
        <ecNumber evidence="5">2.3.1.47</ecNumber>
    </recommendedName>
    <alternativeName>
        <fullName evidence="9">7-keto-8-amino-pelargonic acid synthase</fullName>
    </alternativeName>
    <alternativeName>
        <fullName evidence="10">8-amino-7-ketopelargonate synthase</fullName>
    </alternativeName>
</protein>
<keyword evidence="8 12" id="KW-0663">Pyridoxal phosphate</keyword>
<dbReference type="InterPro" id="IPR015422">
    <property type="entry name" value="PyrdxlP-dep_Trfase_small"/>
</dbReference>
<dbReference type="InterPro" id="IPR001917">
    <property type="entry name" value="Aminotrans_II_pyridoxalP_BS"/>
</dbReference>
<comment type="cofactor">
    <cofactor evidence="1 12">
        <name>pyridoxal 5'-phosphate</name>
        <dbReference type="ChEBI" id="CHEBI:597326"/>
    </cofactor>
</comment>
<dbReference type="InterPro" id="IPR004839">
    <property type="entry name" value="Aminotransferase_I/II_large"/>
</dbReference>
<evidence type="ECO:0000256" key="11">
    <source>
        <dbReference type="ARBA" id="ARBA00047715"/>
    </source>
</evidence>
<feature type="domain" description="Aminotransferase class I/classII large" evidence="13">
    <location>
        <begin position="33"/>
        <end position="366"/>
    </location>
</feature>
<keyword evidence="15" id="KW-1185">Reference proteome</keyword>
<comment type="catalytic activity">
    <reaction evidence="11">
        <text>6-carboxyhexanoyl-[ACP] + L-alanine + H(+) = (8S)-8-amino-7-oxononanoate + holo-[ACP] + CO2</text>
        <dbReference type="Rhea" id="RHEA:42288"/>
        <dbReference type="Rhea" id="RHEA-COMP:9685"/>
        <dbReference type="Rhea" id="RHEA-COMP:9955"/>
        <dbReference type="ChEBI" id="CHEBI:15378"/>
        <dbReference type="ChEBI" id="CHEBI:16526"/>
        <dbReference type="ChEBI" id="CHEBI:57972"/>
        <dbReference type="ChEBI" id="CHEBI:64479"/>
        <dbReference type="ChEBI" id="CHEBI:78846"/>
        <dbReference type="ChEBI" id="CHEBI:149468"/>
        <dbReference type="EC" id="2.3.1.47"/>
    </reaction>
</comment>
<evidence type="ECO:0000256" key="10">
    <source>
        <dbReference type="ARBA" id="ARBA00033381"/>
    </source>
</evidence>
<evidence type="ECO:0000256" key="9">
    <source>
        <dbReference type="ARBA" id="ARBA00032610"/>
    </source>
</evidence>
<dbReference type="PANTHER" id="PTHR13693:SF100">
    <property type="entry name" value="8-AMINO-7-OXONONANOATE SYNTHASE"/>
    <property type="match status" value="1"/>
</dbReference>
<sequence>MSGFSDWLAARAATRETAGLTRRLFASDTAGPMIDLAGNDYLGLSRDPRVVAGATKASEAYGAGAGASRLVTGTLSIHDQLEAALASFTGFPSALALSTGYHANLAVVAALADADTLIVSDAHVHASMIDACRLSRGAVQVVPHNDAPAVEHALANRTQPRAIVLIETIYSVLGDAAPVAELAAACARHDALLIADEAHALGVAGPGGRGLLHQADLTGQDHVVATLTLSKSLGSQGGAILASPAIRDHLINTARPFIYDTGLAPAAAGAALAALDVIADEPERVRRVLDVATTLADACEVDVPAGAVLAVPMPGPTEAVAAVAEAASQGVRIGCFRPPSTPDGISRLRLTAHAHLTDPELDRARTVLLSLR</sequence>
<dbReference type="InterPro" id="IPR015424">
    <property type="entry name" value="PyrdxlP-dep_Trfase"/>
</dbReference>
<dbReference type="GO" id="GO:0030170">
    <property type="term" value="F:pyridoxal phosphate binding"/>
    <property type="evidence" value="ECO:0007669"/>
    <property type="project" value="InterPro"/>
</dbReference>
<dbReference type="OrthoDB" id="9807157at2"/>
<evidence type="ECO:0000256" key="6">
    <source>
        <dbReference type="ARBA" id="ARBA00022679"/>
    </source>
</evidence>
<accession>A0A3N0CRC0</accession>
<dbReference type="PROSITE" id="PS00599">
    <property type="entry name" value="AA_TRANSFER_CLASS_2"/>
    <property type="match status" value="1"/>
</dbReference>
<reference evidence="14 15" key="1">
    <citation type="submission" date="2018-11" db="EMBL/GenBank/DDBJ databases">
        <authorList>
            <person name="Li F."/>
        </authorList>
    </citation>
    <scope>NUCLEOTIDE SEQUENCE [LARGE SCALE GENOMIC DNA]</scope>
    <source>
        <strain evidence="14 15">Gsoil 097</strain>
    </source>
</reference>
<dbReference type="Gene3D" id="3.90.1150.10">
    <property type="entry name" value="Aspartate Aminotransferase, domain 1"/>
    <property type="match status" value="1"/>
</dbReference>
<evidence type="ECO:0000256" key="4">
    <source>
        <dbReference type="ARBA" id="ARBA00011738"/>
    </source>
</evidence>
<dbReference type="Proteomes" id="UP000267128">
    <property type="component" value="Unassembled WGS sequence"/>
</dbReference>
<evidence type="ECO:0000256" key="5">
    <source>
        <dbReference type="ARBA" id="ARBA00013187"/>
    </source>
</evidence>
<keyword evidence="6 14" id="KW-0808">Transferase</keyword>
<dbReference type="PANTHER" id="PTHR13693">
    <property type="entry name" value="CLASS II AMINOTRANSFERASE/8-AMINO-7-OXONONANOATE SYNTHASE"/>
    <property type="match status" value="1"/>
</dbReference>
<keyword evidence="14" id="KW-0032">Aminotransferase</keyword>
<dbReference type="RefSeq" id="WP_123225860.1">
    <property type="nucleotide sequence ID" value="NZ_RJSE01000002.1"/>
</dbReference>
<comment type="caution">
    <text evidence="14">The sequence shown here is derived from an EMBL/GenBank/DDBJ whole genome shotgun (WGS) entry which is preliminary data.</text>
</comment>
<organism evidence="14 15">
    <name type="scientific">Nocardioides marmoriginsengisoli</name>
    <dbReference type="NCBI Taxonomy" id="661483"/>
    <lineage>
        <taxon>Bacteria</taxon>
        <taxon>Bacillati</taxon>
        <taxon>Actinomycetota</taxon>
        <taxon>Actinomycetes</taxon>
        <taxon>Propionibacteriales</taxon>
        <taxon>Nocardioidaceae</taxon>
        <taxon>Nocardioides</taxon>
    </lineage>
</organism>
<evidence type="ECO:0000313" key="15">
    <source>
        <dbReference type="Proteomes" id="UP000267128"/>
    </source>
</evidence>
<comment type="similarity">
    <text evidence="3">Belongs to the class-II pyridoxal-phosphate-dependent aminotransferase family. BioF subfamily.</text>
</comment>
<keyword evidence="7" id="KW-0093">Biotin biosynthesis</keyword>
<dbReference type="InterPro" id="IPR015421">
    <property type="entry name" value="PyrdxlP-dep_Trfase_major"/>
</dbReference>
<evidence type="ECO:0000256" key="3">
    <source>
        <dbReference type="ARBA" id="ARBA00010008"/>
    </source>
</evidence>
<dbReference type="EMBL" id="RJSE01000002">
    <property type="protein sequence ID" value="RNL65821.1"/>
    <property type="molecule type" value="Genomic_DNA"/>
</dbReference>
<dbReference type="Gene3D" id="3.40.640.10">
    <property type="entry name" value="Type I PLP-dependent aspartate aminotransferase-like (Major domain)"/>
    <property type="match status" value="1"/>
</dbReference>
<evidence type="ECO:0000256" key="2">
    <source>
        <dbReference type="ARBA" id="ARBA00004746"/>
    </source>
</evidence>
<dbReference type="GO" id="GO:0009102">
    <property type="term" value="P:biotin biosynthetic process"/>
    <property type="evidence" value="ECO:0007669"/>
    <property type="project" value="UniProtKB-KW"/>
</dbReference>
<dbReference type="EC" id="2.3.1.47" evidence="5"/>
<dbReference type="SUPFAM" id="SSF53383">
    <property type="entry name" value="PLP-dependent transferases"/>
    <property type="match status" value="1"/>
</dbReference>
<gene>
    <name evidence="14" type="ORF">EFK50_01905</name>
</gene>